<keyword evidence="6" id="KW-0618">Plastoquinone</keyword>
<dbReference type="PANTHER" id="PTHR42829">
    <property type="entry name" value="NADH-UBIQUINONE OXIDOREDUCTASE CHAIN 5"/>
    <property type="match status" value="1"/>
</dbReference>
<dbReference type="NCBIfam" id="NF005141">
    <property type="entry name" value="PRK06590.1"/>
    <property type="match status" value="1"/>
</dbReference>
<feature type="transmembrane region" description="Helical" evidence="14">
    <location>
        <begin position="461"/>
        <end position="482"/>
    </location>
</feature>
<dbReference type="AlphaFoldDB" id="A0A538TBR2"/>
<evidence type="ECO:0000313" key="18">
    <source>
        <dbReference type="EMBL" id="TMQ49755.1"/>
    </source>
</evidence>
<proteinExistence type="inferred from homology"/>
<feature type="transmembrane region" description="Helical" evidence="14">
    <location>
        <begin position="6"/>
        <end position="24"/>
    </location>
</feature>
<accession>A0A538TBR2</accession>
<feature type="domain" description="NADH:ubiquinone/plastoquinone oxidoreductase chloroplast chain 5 C-terminal" evidence="17">
    <location>
        <begin position="451"/>
        <end position="539"/>
    </location>
</feature>
<dbReference type="GO" id="GO:0012505">
    <property type="term" value="C:endomembrane system"/>
    <property type="evidence" value="ECO:0007669"/>
    <property type="project" value="UniProtKB-SubCell"/>
</dbReference>
<gene>
    <name evidence="19" type="primary">nuoL</name>
    <name evidence="18" type="ORF">E6K71_03975</name>
    <name evidence="19" type="ORF">E6K75_02100</name>
</gene>
<keyword evidence="8 14" id="KW-1133">Transmembrane helix</keyword>
<dbReference type="PRINTS" id="PR01434">
    <property type="entry name" value="NADHDHGNASE5"/>
</dbReference>
<evidence type="ECO:0000256" key="9">
    <source>
        <dbReference type="ARBA" id="ARBA00023027"/>
    </source>
</evidence>
<feature type="transmembrane region" description="Helical" evidence="14">
    <location>
        <begin position="311"/>
        <end position="337"/>
    </location>
</feature>
<name>A0A538TBR2_UNCEI</name>
<dbReference type="GO" id="GO:0015990">
    <property type="term" value="P:electron transport coupled proton transport"/>
    <property type="evidence" value="ECO:0007669"/>
    <property type="project" value="TreeGrafter"/>
</dbReference>
<comment type="catalytic activity">
    <reaction evidence="12">
        <text>a plastoquinone + NADH + (n+1) H(+)(in) = a plastoquinol + NAD(+) + n H(+)(out)</text>
        <dbReference type="Rhea" id="RHEA:42608"/>
        <dbReference type="Rhea" id="RHEA-COMP:9561"/>
        <dbReference type="Rhea" id="RHEA-COMP:9562"/>
        <dbReference type="ChEBI" id="CHEBI:15378"/>
        <dbReference type="ChEBI" id="CHEBI:17757"/>
        <dbReference type="ChEBI" id="CHEBI:57540"/>
        <dbReference type="ChEBI" id="CHEBI:57945"/>
        <dbReference type="ChEBI" id="CHEBI:62192"/>
    </reaction>
</comment>
<feature type="transmembrane region" description="Helical" evidence="14">
    <location>
        <begin position="283"/>
        <end position="304"/>
    </location>
</feature>
<evidence type="ECO:0000256" key="4">
    <source>
        <dbReference type="ARBA" id="ARBA00022719"/>
    </source>
</evidence>
<feature type="transmembrane region" description="Helical" evidence="14">
    <location>
        <begin position="31"/>
        <end position="55"/>
    </location>
</feature>
<dbReference type="PANTHER" id="PTHR42829:SF2">
    <property type="entry name" value="NADH-UBIQUINONE OXIDOREDUCTASE CHAIN 5"/>
    <property type="match status" value="1"/>
</dbReference>
<feature type="transmembrane region" description="Helical" evidence="14">
    <location>
        <begin position="120"/>
        <end position="137"/>
    </location>
</feature>
<evidence type="ECO:0000256" key="11">
    <source>
        <dbReference type="ARBA" id="ARBA00047726"/>
    </source>
</evidence>
<evidence type="ECO:0000256" key="12">
    <source>
        <dbReference type="ARBA" id="ARBA00048026"/>
    </source>
</evidence>
<dbReference type="Proteomes" id="UP000316292">
    <property type="component" value="Unassembled WGS sequence"/>
</dbReference>
<evidence type="ECO:0000256" key="14">
    <source>
        <dbReference type="SAM" id="Phobius"/>
    </source>
</evidence>
<feature type="transmembrane region" description="Helical" evidence="14">
    <location>
        <begin position="212"/>
        <end position="232"/>
    </location>
</feature>
<feature type="transmembrane region" description="Helical" evidence="14">
    <location>
        <begin position="88"/>
        <end position="108"/>
    </location>
</feature>
<feature type="domain" description="NADH:quinone oxidoreductase/Mrp antiporter transmembrane" evidence="15">
    <location>
        <begin position="137"/>
        <end position="428"/>
    </location>
</feature>
<evidence type="ECO:0000259" key="17">
    <source>
        <dbReference type="Pfam" id="PF01010"/>
    </source>
</evidence>
<dbReference type="EMBL" id="VBOV01000052">
    <property type="protein sequence ID" value="TMQ61068.1"/>
    <property type="molecule type" value="Genomic_DNA"/>
</dbReference>
<evidence type="ECO:0000256" key="3">
    <source>
        <dbReference type="ARBA" id="ARBA00022692"/>
    </source>
</evidence>
<protein>
    <submittedName>
        <fullName evidence="19">NADH-quinone oxidoreductase subunit L</fullName>
    </submittedName>
</protein>
<feature type="transmembrane region" description="Helical" evidence="14">
    <location>
        <begin position="415"/>
        <end position="440"/>
    </location>
</feature>
<keyword evidence="9" id="KW-0520">NAD</keyword>
<dbReference type="GO" id="GO:0003954">
    <property type="term" value="F:NADH dehydrogenase activity"/>
    <property type="evidence" value="ECO:0007669"/>
    <property type="project" value="TreeGrafter"/>
</dbReference>
<dbReference type="GO" id="GO:0008137">
    <property type="term" value="F:NADH dehydrogenase (ubiquinone) activity"/>
    <property type="evidence" value="ECO:0007669"/>
    <property type="project" value="InterPro"/>
</dbReference>
<dbReference type="Gene3D" id="1.20.5.2700">
    <property type="match status" value="1"/>
</dbReference>
<dbReference type="GO" id="GO:0016020">
    <property type="term" value="C:membrane"/>
    <property type="evidence" value="ECO:0007669"/>
    <property type="project" value="UniProtKB-SubCell"/>
</dbReference>
<evidence type="ECO:0000313" key="21">
    <source>
        <dbReference type="Proteomes" id="UP000320913"/>
    </source>
</evidence>
<evidence type="ECO:0000256" key="1">
    <source>
        <dbReference type="ARBA" id="ARBA00004127"/>
    </source>
</evidence>
<evidence type="ECO:0000256" key="7">
    <source>
        <dbReference type="ARBA" id="ARBA00022967"/>
    </source>
</evidence>
<keyword evidence="4" id="KW-0874">Quinone</keyword>
<feature type="transmembrane region" description="Helical" evidence="14">
    <location>
        <begin position="253"/>
        <end position="271"/>
    </location>
</feature>
<feature type="transmembrane region" description="Helical" evidence="14">
    <location>
        <begin position="381"/>
        <end position="400"/>
    </location>
</feature>
<dbReference type="NCBIfam" id="TIGR01974">
    <property type="entry name" value="NDH_I_L"/>
    <property type="match status" value="1"/>
</dbReference>
<feature type="transmembrane region" description="Helical" evidence="14">
    <location>
        <begin position="616"/>
        <end position="639"/>
    </location>
</feature>
<evidence type="ECO:0000256" key="13">
    <source>
        <dbReference type="RuleBase" id="RU000320"/>
    </source>
</evidence>
<dbReference type="EMBL" id="VBOR01000052">
    <property type="protein sequence ID" value="TMQ49755.1"/>
    <property type="molecule type" value="Genomic_DNA"/>
</dbReference>
<comment type="catalytic activity">
    <reaction evidence="11">
        <text>a plastoquinone + NADPH + (n+1) H(+)(in) = a plastoquinol + NADP(+) + n H(+)(out)</text>
        <dbReference type="Rhea" id="RHEA:42612"/>
        <dbReference type="Rhea" id="RHEA-COMP:9561"/>
        <dbReference type="Rhea" id="RHEA-COMP:9562"/>
        <dbReference type="ChEBI" id="CHEBI:15378"/>
        <dbReference type="ChEBI" id="CHEBI:17757"/>
        <dbReference type="ChEBI" id="CHEBI:57783"/>
        <dbReference type="ChEBI" id="CHEBI:58349"/>
        <dbReference type="ChEBI" id="CHEBI:62192"/>
    </reaction>
</comment>
<evidence type="ECO:0000256" key="6">
    <source>
        <dbReference type="ARBA" id="ARBA00022957"/>
    </source>
</evidence>
<evidence type="ECO:0000256" key="8">
    <source>
        <dbReference type="ARBA" id="ARBA00022989"/>
    </source>
</evidence>
<feature type="transmembrane region" description="Helical" evidence="14">
    <location>
        <begin position="517"/>
        <end position="538"/>
    </location>
</feature>
<reference evidence="20 21" key="1">
    <citation type="journal article" date="2019" name="Nat. Microbiol.">
        <title>Mediterranean grassland soil C-N compound turnover is dependent on rainfall and depth, and is mediated by genomically divergent microorganisms.</title>
        <authorList>
            <person name="Diamond S."/>
            <person name="Andeer P.F."/>
            <person name="Li Z."/>
            <person name="Crits-Christoph A."/>
            <person name="Burstein D."/>
            <person name="Anantharaman K."/>
            <person name="Lane K.R."/>
            <person name="Thomas B.C."/>
            <person name="Pan C."/>
            <person name="Northen T.R."/>
            <person name="Banfield J.F."/>
        </authorList>
    </citation>
    <scope>NUCLEOTIDE SEQUENCE [LARGE SCALE GENOMIC DNA]</scope>
    <source>
        <strain evidence="18">WS_1</strain>
        <strain evidence="19">WS_5</strain>
    </source>
</reference>
<keyword evidence="7" id="KW-1278">Translocase</keyword>
<feature type="transmembrane region" description="Helical" evidence="14">
    <location>
        <begin position="343"/>
        <end position="360"/>
    </location>
</feature>
<dbReference type="Pfam" id="PF00361">
    <property type="entry name" value="Proton_antipo_M"/>
    <property type="match status" value="1"/>
</dbReference>
<evidence type="ECO:0000256" key="5">
    <source>
        <dbReference type="ARBA" id="ARBA00022857"/>
    </source>
</evidence>
<dbReference type="InterPro" id="IPR001516">
    <property type="entry name" value="Proton_antipo_N"/>
</dbReference>
<dbReference type="InterPro" id="IPR003945">
    <property type="entry name" value="NU5C-like"/>
</dbReference>
<evidence type="ECO:0000313" key="19">
    <source>
        <dbReference type="EMBL" id="TMQ61068.1"/>
    </source>
</evidence>
<comment type="caution">
    <text evidence="19">The sequence shown here is derived from an EMBL/GenBank/DDBJ whole genome shotgun (WGS) entry which is preliminary data.</text>
</comment>
<evidence type="ECO:0000259" key="16">
    <source>
        <dbReference type="Pfam" id="PF00662"/>
    </source>
</evidence>
<evidence type="ECO:0000313" key="20">
    <source>
        <dbReference type="Proteomes" id="UP000316292"/>
    </source>
</evidence>
<dbReference type="Pfam" id="PF00662">
    <property type="entry name" value="Proton_antipo_N"/>
    <property type="match status" value="1"/>
</dbReference>
<feature type="transmembrane region" description="Helical" evidence="14">
    <location>
        <begin position="143"/>
        <end position="162"/>
    </location>
</feature>
<evidence type="ECO:0000256" key="10">
    <source>
        <dbReference type="ARBA" id="ARBA00023136"/>
    </source>
</evidence>
<comment type="similarity">
    <text evidence="2">Belongs to the complex I subunit 5 family.</text>
</comment>
<evidence type="ECO:0000259" key="15">
    <source>
        <dbReference type="Pfam" id="PF00361"/>
    </source>
</evidence>
<comment type="subcellular location">
    <subcellularLocation>
        <location evidence="1">Endomembrane system</location>
        <topology evidence="1">Multi-pass membrane protein</topology>
    </subcellularLocation>
    <subcellularLocation>
        <location evidence="13">Membrane</location>
        <topology evidence="13">Multi-pass membrane protein</topology>
    </subcellularLocation>
</comment>
<keyword evidence="3 13" id="KW-0812">Transmembrane</keyword>
<dbReference type="Pfam" id="PF01010">
    <property type="entry name" value="Proton_antipo_C"/>
    <property type="match status" value="1"/>
</dbReference>
<dbReference type="GO" id="GO:0042773">
    <property type="term" value="P:ATP synthesis coupled electron transport"/>
    <property type="evidence" value="ECO:0007669"/>
    <property type="project" value="InterPro"/>
</dbReference>
<sequence>MGLSLLWLVPALPLLGALVNGIGAGKLPRKLASVIGVGSVGLAFAIALACFGDLLSLSPEQRRATQSLYTWIQTGDFRADVRLMLDPLSAVMMLVVTGVGFLIHVYSMGYMGHEKAYGRYFAYLNLFTFSMLTLVLADNFLLMFLGWEAVGLCSYLLIGFWYERPAAAEAGKKAFVVNRIGDWGFLLGIFLIFVTFGSVDFGTVFAQAPLRLAVGSALASGIALLLFLGATGKSAQIPLYVWLPDAMEGPTPVSALIHAATMVTAGVYMVARCHVFYLLSPLALQTVAVVGIMTVLLAATIAVTQTDIKRVLAYSTISQLGYMFVGCGVGAFTSGIFHLMTHAFFKALLFLGAGSVIHALSGEQDLWKMGGLRRYLPKTHLTFLIGTLAIAGVIPFAGFFSKDEILFQAWLRGGPLLWCAGILGAFLTAFYMFRLYFLTFHGSPRFSEEVKHHIHESPDSMTIPLMILAVLSTVGGFLQIPLVQGGQILDRFLEPVFADALALVPPAHAGHTPMAEVWLMAISLAVALVGILVAYRFYVTSPETPRRLAERVRGLYRLVFNKYWVDEAYDATVVQPIYRGSVRLWEDFDAAVIDGAVNGVGKQIERGSALLRSAQVGYVQVYALVLTLGAVVVIGYLALR</sequence>
<keyword evidence="10 14" id="KW-0472">Membrane</keyword>
<dbReference type="InterPro" id="IPR002128">
    <property type="entry name" value="NADH_UbQ_OxRdtase_chlpt_su5_C"/>
</dbReference>
<dbReference type="GO" id="GO:0048038">
    <property type="term" value="F:quinone binding"/>
    <property type="evidence" value="ECO:0007669"/>
    <property type="project" value="UniProtKB-KW"/>
</dbReference>
<dbReference type="Proteomes" id="UP000320913">
    <property type="component" value="Unassembled WGS sequence"/>
</dbReference>
<feature type="domain" description="NADH-Ubiquinone oxidoreductase (complex I) chain 5 N-terminal" evidence="16">
    <location>
        <begin position="71"/>
        <end position="121"/>
    </location>
</feature>
<keyword evidence="5" id="KW-0521">NADP</keyword>
<organism evidence="19 21">
    <name type="scientific">Eiseniibacteriota bacterium</name>
    <dbReference type="NCBI Taxonomy" id="2212470"/>
    <lineage>
        <taxon>Bacteria</taxon>
        <taxon>Candidatus Eiseniibacteriota</taxon>
    </lineage>
</organism>
<dbReference type="InterPro" id="IPR018393">
    <property type="entry name" value="NADHpl_OxRdtase_5_subgr"/>
</dbReference>
<evidence type="ECO:0000256" key="2">
    <source>
        <dbReference type="ARBA" id="ARBA00008200"/>
    </source>
</evidence>
<dbReference type="PRINTS" id="PR01435">
    <property type="entry name" value="NPOXDRDTASE5"/>
</dbReference>
<dbReference type="InterPro" id="IPR001750">
    <property type="entry name" value="ND/Mrp_TM"/>
</dbReference>
<feature type="transmembrane region" description="Helical" evidence="14">
    <location>
        <begin position="183"/>
        <end position="206"/>
    </location>
</feature>